<feature type="transmembrane region" description="Helical" evidence="1">
    <location>
        <begin position="135"/>
        <end position="156"/>
    </location>
</feature>
<dbReference type="AlphaFoldDB" id="A0A8K0TCB6"/>
<protein>
    <submittedName>
        <fullName evidence="2">Uncharacterized protein</fullName>
    </submittedName>
</protein>
<dbReference type="EMBL" id="JAGPXD010000005">
    <property type="protein sequence ID" value="KAH7354362.1"/>
    <property type="molecule type" value="Genomic_DNA"/>
</dbReference>
<evidence type="ECO:0000313" key="3">
    <source>
        <dbReference type="Proteomes" id="UP000813385"/>
    </source>
</evidence>
<gene>
    <name evidence="2" type="ORF">B0T11DRAFT_127229</name>
</gene>
<dbReference type="OrthoDB" id="5139479at2759"/>
<keyword evidence="1" id="KW-1133">Transmembrane helix</keyword>
<accession>A0A8K0TCB6</accession>
<name>A0A8K0TCB6_9PEZI</name>
<evidence type="ECO:0000256" key="1">
    <source>
        <dbReference type="SAM" id="Phobius"/>
    </source>
</evidence>
<sequence length="556" mass="60814">MANLKSLKRAALFLFVEEGLQLLSVVSASALLVAVIIYGRITDRALVHSADNQPLENSFKTDASTSIATLRTLQGVLAAVSSVAVVKSFTFLYWILIGRPDGLEFASMLAIAPSTIQLGRARLLVKSSSRFATRLFALASLLATALLWLSGLVLFLQTSTVVVYDTAHTYDVTAGVGPFNASLVQGYVDFLNATSVGYDYRVLPYTYSSVVSNLVTNPIYSSVAAPINCSGPECTSYILSGGIFMTSAWQPSGFRDHPLLKVTRVPAMQLEFNNHPTGDNYTDVECDLFGDDSARIGVRLCLSPRQDSGAVEAGLFVCSGGVADGVCNTDYPTPNLTTILSFHSRQGDIVASRSNSSIIVVSDLTEPQKIPFTTSDLPQYREALRWLLDYSAANIPAPSSIVESFWTGQKQLEDEHVSYGYLAQHFHSILAFPLWFFNANNFGNRELQNDEIISTLPPEFYTKAYVVAPHSMFRLSLPMVVLFAVTQGLVMAFAWVMLLWATVVSASLPRISSYPLFDVTFKTGTEINAGPDELWDADDAQIERMCRGSRVNRKVV</sequence>
<feature type="transmembrane region" description="Helical" evidence="1">
    <location>
        <begin position="479"/>
        <end position="503"/>
    </location>
</feature>
<keyword evidence="1" id="KW-0472">Membrane</keyword>
<dbReference type="Proteomes" id="UP000813385">
    <property type="component" value="Unassembled WGS sequence"/>
</dbReference>
<keyword evidence="3" id="KW-1185">Reference proteome</keyword>
<reference evidence="2" key="1">
    <citation type="journal article" date="2021" name="Nat. Commun.">
        <title>Genetic determinants of endophytism in the Arabidopsis root mycobiome.</title>
        <authorList>
            <person name="Mesny F."/>
            <person name="Miyauchi S."/>
            <person name="Thiergart T."/>
            <person name="Pickel B."/>
            <person name="Atanasova L."/>
            <person name="Karlsson M."/>
            <person name="Huettel B."/>
            <person name="Barry K.W."/>
            <person name="Haridas S."/>
            <person name="Chen C."/>
            <person name="Bauer D."/>
            <person name="Andreopoulos W."/>
            <person name="Pangilinan J."/>
            <person name="LaButti K."/>
            <person name="Riley R."/>
            <person name="Lipzen A."/>
            <person name="Clum A."/>
            <person name="Drula E."/>
            <person name="Henrissat B."/>
            <person name="Kohler A."/>
            <person name="Grigoriev I.V."/>
            <person name="Martin F.M."/>
            <person name="Hacquard S."/>
        </authorList>
    </citation>
    <scope>NUCLEOTIDE SEQUENCE</scope>
    <source>
        <strain evidence="2">MPI-CAGE-AT-0016</strain>
    </source>
</reference>
<comment type="caution">
    <text evidence="2">The sequence shown here is derived from an EMBL/GenBank/DDBJ whole genome shotgun (WGS) entry which is preliminary data.</text>
</comment>
<feature type="transmembrane region" description="Helical" evidence="1">
    <location>
        <begin position="20"/>
        <end position="39"/>
    </location>
</feature>
<proteinExistence type="predicted"/>
<keyword evidence="1" id="KW-0812">Transmembrane</keyword>
<organism evidence="2 3">
    <name type="scientific">Plectosphaerella cucumerina</name>
    <dbReference type="NCBI Taxonomy" id="40658"/>
    <lineage>
        <taxon>Eukaryota</taxon>
        <taxon>Fungi</taxon>
        <taxon>Dikarya</taxon>
        <taxon>Ascomycota</taxon>
        <taxon>Pezizomycotina</taxon>
        <taxon>Sordariomycetes</taxon>
        <taxon>Hypocreomycetidae</taxon>
        <taxon>Glomerellales</taxon>
        <taxon>Plectosphaerellaceae</taxon>
        <taxon>Plectosphaerella</taxon>
    </lineage>
</organism>
<evidence type="ECO:0000313" key="2">
    <source>
        <dbReference type="EMBL" id="KAH7354362.1"/>
    </source>
</evidence>
<feature type="transmembrane region" description="Helical" evidence="1">
    <location>
        <begin position="76"/>
        <end position="97"/>
    </location>
</feature>